<dbReference type="Gene3D" id="3.40.50.300">
    <property type="entry name" value="P-loop containing nucleotide triphosphate hydrolases"/>
    <property type="match status" value="1"/>
</dbReference>
<dbReference type="AlphaFoldDB" id="A0A077MGK9"/>
<keyword evidence="6" id="KW-0378">Hydrolase</keyword>
<proteinExistence type="predicted"/>
<dbReference type="GO" id="GO:0016887">
    <property type="term" value="F:ATP hydrolysis activity"/>
    <property type="evidence" value="ECO:0007669"/>
    <property type="project" value="InterPro"/>
</dbReference>
<evidence type="ECO:0000259" key="5">
    <source>
        <dbReference type="PROSITE" id="PS50893"/>
    </source>
</evidence>
<dbReference type="InterPro" id="IPR027417">
    <property type="entry name" value="P-loop_NTPase"/>
</dbReference>
<accession>A0A077MGK9</accession>
<dbReference type="InterPro" id="IPR050093">
    <property type="entry name" value="ABC_SmlMolc_Importer"/>
</dbReference>
<evidence type="ECO:0000313" key="7">
    <source>
        <dbReference type="Proteomes" id="UP000035720"/>
    </source>
</evidence>
<protein>
    <recommendedName>
        <fullName evidence="4">ABC-type quaternary amine transporter</fullName>
        <ecNumber evidence="4">7.6.2.9</ecNumber>
    </recommendedName>
</protein>
<keyword evidence="2" id="KW-0547">Nucleotide-binding</keyword>
<organism evidence="6 7">
    <name type="scientific">Nostocoides jenkinsii Ben 74</name>
    <dbReference type="NCBI Taxonomy" id="1193518"/>
    <lineage>
        <taxon>Bacteria</taxon>
        <taxon>Bacillati</taxon>
        <taxon>Actinomycetota</taxon>
        <taxon>Actinomycetes</taxon>
        <taxon>Micrococcales</taxon>
        <taxon>Intrasporangiaceae</taxon>
        <taxon>Nostocoides</taxon>
    </lineage>
</organism>
<dbReference type="InterPro" id="IPR003439">
    <property type="entry name" value="ABC_transporter-like_ATP-bd"/>
</dbReference>
<dbReference type="PROSITE" id="PS00211">
    <property type="entry name" value="ABC_TRANSPORTER_1"/>
    <property type="match status" value="1"/>
</dbReference>
<evidence type="ECO:0000256" key="1">
    <source>
        <dbReference type="ARBA" id="ARBA00022448"/>
    </source>
</evidence>
<dbReference type="STRING" id="1193518.BN13_880020"/>
<dbReference type="RefSeq" id="WP_048547621.1">
    <property type="nucleotide sequence ID" value="NZ_HF571038.1"/>
</dbReference>
<dbReference type="PROSITE" id="PS50893">
    <property type="entry name" value="ABC_TRANSPORTER_2"/>
    <property type="match status" value="1"/>
</dbReference>
<dbReference type="SMART" id="SM00382">
    <property type="entry name" value="AAA"/>
    <property type="match status" value="1"/>
</dbReference>
<dbReference type="SUPFAM" id="SSF52540">
    <property type="entry name" value="P-loop containing nucleoside triphosphate hydrolases"/>
    <property type="match status" value="1"/>
</dbReference>
<dbReference type="OrthoDB" id="3180400at2"/>
<dbReference type="Pfam" id="PF00005">
    <property type="entry name" value="ABC_tran"/>
    <property type="match status" value="1"/>
</dbReference>
<evidence type="ECO:0000313" key="6">
    <source>
        <dbReference type="EMBL" id="CCI54898.1"/>
    </source>
</evidence>
<dbReference type="PANTHER" id="PTHR42781">
    <property type="entry name" value="SPERMIDINE/PUTRESCINE IMPORT ATP-BINDING PROTEIN POTA"/>
    <property type="match status" value="1"/>
</dbReference>
<dbReference type="InterPro" id="IPR003593">
    <property type="entry name" value="AAA+_ATPase"/>
</dbReference>
<name>A0A077MGK9_9MICO</name>
<gene>
    <name evidence="6" type="primary">fbpC</name>
    <name evidence="6" type="ORF">BN13_880020</name>
</gene>
<evidence type="ECO:0000256" key="3">
    <source>
        <dbReference type="ARBA" id="ARBA00022840"/>
    </source>
</evidence>
<keyword evidence="1" id="KW-0813">Transport</keyword>
<keyword evidence="7" id="KW-1185">Reference proteome</keyword>
<dbReference type="EC" id="7.6.2.9" evidence="4"/>
<dbReference type="GO" id="GO:0005524">
    <property type="term" value="F:ATP binding"/>
    <property type="evidence" value="ECO:0007669"/>
    <property type="project" value="UniProtKB-KW"/>
</dbReference>
<dbReference type="Proteomes" id="UP000035720">
    <property type="component" value="Unassembled WGS sequence"/>
</dbReference>
<dbReference type="GO" id="GO:0015418">
    <property type="term" value="F:ABC-type quaternary ammonium compound transporting activity"/>
    <property type="evidence" value="ECO:0007669"/>
    <property type="project" value="UniProtKB-EC"/>
</dbReference>
<dbReference type="EMBL" id="CAJC01000203">
    <property type="protein sequence ID" value="CCI54898.1"/>
    <property type="molecule type" value="Genomic_DNA"/>
</dbReference>
<reference evidence="6 7" key="1">
    <citation type="journal article" date="2013" name="ISME J.">
        <title>A metabolic model for members of the genus Tetrasphaera involved in enhanced biological phosphorus removal.</title>
        <authorList>
            <person name="Kristiansen R."/>
            <person name="Nguyen H.T.T."/>
            <person name="Saunders A.M."/>
            <person name="Nielsen J.L."/>
            <person name="Wimmer R."/>
            <person name="Le V.Q."/>
            <person name="McIlroy S.J."/>
            <person name="Petrovski S."/>
            <person name="Seviour R.J."/>
            <person name="Calteau A."/>
            <person name="Nielsen K.L."/>
            <person name="Nielsen P.H."/>
        </authorList>
    </citation>
    <scope>NUCLEOTIDE SEQUENCE [LARGE SCALE GENOMIC DNA]</scope>
    <source>
        <strain evidence="6 7">Ben 74</strain>
    </source>
</reference>
<dbReference type="InterPro" id="IPR017871">
    <property type="entry name" value="ABC_transporter-like_CS"/>
</dbReference>
<evidence type="ECO:0000256" key="4">
    <source>
        <dbReference type="ARBA" id="ARBA00066388"/>
    </source>
</evidence>
<feature type="domain" description="ABC transporter" evidence="5">
    <location>
        <begin position="7"/>
        <end position="235"/>
    </location>
</feature>
<dbReference type="FunFam" id="3.40.50.300:FF:000425">
    <property type="entry name" value="Probable ABC transporter, ATP-binding subunit"/>
    <property type="match status" value="1"/>
</dbReference>
<evidence type="ECO:0000256" key="2">
    <source>
        <dbReference type="ARBA" id="ARBA00022741"/>
    </source>
</evidence>
<dbReference type="PANTHER" id="PTHR42781:SF4">
    <property type="entry name" value="SPERMIDINE_PUTRESCINE IMPORT ATP-BINDING PROTEIN POTA"/>
    <property type="match status" value="1"/>
</dbReference>
<sequence length="333" mass="35184">MTRAAGLGVRGLTVRFGDTVAVDAVDLDLAPGEILALLGASGSGKSSLLRGIAGLEPLAAGSVTWAGEEVRGIPVHERGFGVMFQDGQLFPHRDVGGNVAYGVHRLPRADRDRRVRELLDLVGLAGYEKRAITSLSGGQAQRVALARSLAPHPRLLLLDEPLSALDRALREHLVGVLRSTLKATETTAIYVTHDQDEAFAVADRVAVLIDGRIARIGTPSDVWRSPASPAVATFLGYATLLTPDQARDLGWPLDRPLDGQVVAVGPDGLVPTGDARGVAVPVLEQIDRRGYVAIRVTLPHGAAAWLKAPGRIEEPTLRVTLDPAHCAVVATDA</sequence>
<keyword evidence="3 6" id="KW-0067">ATP-binding</keyword>
<comment type="caution">
    <text evidence="6">The sequence shown here is derived from an EMBL/GenBank/DDBJ whole genome shotgun (WGS) entry which is preliminary data.</text>
</comment>